<reference evidence="1 2" key="2">
    <citation type="submission" date="2013-09" db="EMBL/GenBank/DDBJ databases">
        <title>Whole genome comparison of six Crocosphaera watsonii strains with differing phenotypes.</title>
        <authorList>
            <person name="Bench S.R."/>
            <person name="Heller P."/>
            <person name="Frank I."/>
            <person name="Arciniega M."/>
            <person name="Shilova I.N."/>
            <person name="Zehr J.P."/>
        </authorList>
    </citation>
    <scope>NUCLEOTIDE SEQUENCE [LARGE SCALE GENOMIC DNA]</scope>
    <source>
        <strain evidence="1 2">WH 8502</strain>
    </source>
</reference>
<dbReference type="EMBL" id="CAQK01000127">
    <property type="protein sequence ID" value="CCQ49368.1"/>
    <property type="molecule type" value="Genomic_DNA"/>
</dbReference>
<evidence type="ECO:0000313" key="2">
    <source>
        <dbReference type="Proteomes" id="UP000018348"/>
    </source>
</evidence>
<protein>
    <submittedName>
        <fullName evidence="1">Uncharacterized protein</fullName>
    </submittedName>
</protein>
<proteinExistence type="predicted"/>
<organism evidence="1 2">
    <name type="scientific">Crocosphaera watsonii WH 8502</name>
    <dbReference type="NCBI Taxonomy" id="423474"/>
    <lineage>
        <taxon>Bacteria</taxon>
        <taxon>Bacillati</taxon>
        <taxon>Cyanobacteriota</taxon>
        <taxon>Cyanophyceae</taxon>
        <taxon>Oscillatoriophycideae</taxon>
        <taxon>Chroococcales</taxon>
        <taxon>Aphanothecaceae</taxon>
        <taxon>Crocosphaera</taxon>
    </lineage>
</organism>
<comment type="caution">
    <text evidence="1">The sequence shown here is derived from an EMBL/GenBank/DDBJ whole genome shotgun (WGS) entry which is preliminary data.</text>
</comment>
<dbReference type="Proteomes" id="UP000018348">
    <property type="component" value="Unassembled WGS sequence"/>
</dbReference>
<name>T2I8N2_CROWT</name>
<dbReference type="AlphaFoldDB" id="T2I8N2"/>
<sequence>MYRVFPVQCDNDCPETLVNCDFNRFNGGVMVEIEKLKEDS</sequence>
<gene>
    <name evidence="1" type="ORF">CWATWH8502_4795</name>
</gene>
<reference evidence="1 2" key="1">
    <citation type="submission" date="2013-01" db="EMBL/GenBank/DDBJ databases">
        <authorList>
            <person name="Bench S."/>
        </authorList>
    </citation>
    <scope>NUCLEOTIDE SEQUENCE [LARGE SCALE GENOMIC DNA]</scope>
    <source>
        <strain evidence="1 2">WH 8502</strain>
    </source>
</reference>
<accession>T2I8N2</accession>
<evidence type="ECO:0000313" key="1">
    <source>
        <dbReference type="EMBL" id="CCQ49368.1"/>
    </source>
</evidence>